<dbReference type="AlphaFoldDB" id="A0A1T4QSY4"/>
<sequence length="219" mass="24493">MAISEKKLKEIRKGFDKSNRLVMNLYRRNGDTSLLEMLYLDSENPQEVADEFDIPLEIAEKLVERDNAIKENPLEAMSETSGKLFAGISAILGKPEKSELYDKAFEFVASSGNEEPAALAEALEITVEQATSLIEEMRLHGDIASDDDGEEASEETANDESEDFNDDSDDDFDADLSDFPEKVIEALAFVGDVIQDTSEKICDVLDESVEKFQEHDFDF</sequence>
<proteinExistence type="predicted"/>
<reference evidence="2 3" key="1">
    <citation type="submission" date="2017-02" db="EMBL/GenBank/DDBJ databases">
        <authorList>
            <person name="Peterson S.W."/>
        </authorList>
    </citation>
    <scope>NUCLEOTIDE SEQUENCE [LARGE SCALE GENOMIC DNA]</scope>
    <source>
        <strain evidence="2 3">ATCC BAA-909</strain>
    </source>
</reference>
<feature type="compositionally biased region" description="Acidic residues" evidence="1">
    <location>
        <begin position="144"/>
        <end position="176"/>
    </location>
</feature>
<dbReference type="RefSeq" id="WP_078931832.1">
    <property type="nucleotide sequence ID" value="NZ_FUXC01000017.1"/>
</dbReference>
<dbReference type="GeneID" id="303368312"/>
<dbReference type="OrthoDB" id="9839438at2"/>
<dbReference type="STRING" id="225004.SAMN02745152_02100"/>
<dbReference type="EMBL" id="FUXC01000017">
    <property type="protein sequence ID" value="SKA06830.1"/>
    <property type="molecule type" value="Genomic_DNA"/>
</dbReference>
<evidence type="ECO:0000313" key="2">
    <source>
        <dbReference type="EMBL" id="SKA06830.1"/>
    </source>
</evidence>
<gene>
    <name evidence="2" type="ORF">SAMN02745152_02100</name>
</gene>
<feature type="region of interest" description="Disordered" evidence="1">
    <location>
        <begin position="143"/>
        <end position="176"/>
    </location>
</feature>
<evidence type="ECO:0000256" key="1">
    <source>
        <dbReference type="SAM" id="MobiDB-lite"/>
    </source>
</evidence>
<keyword evidence="3" id="KW-1185">Reference proteome</keyword>
<organism evidence="2 3">
    <name type="scientific">Treponema berlinense</name>
    <dbReference type="NCBI Taxonomy" id="225004"/>
    <lineage>
        <taxon>Bacteria</taxon>
        <taxon>Pseudomonadati</taxon>
        <taxon>Spirochaetota</taxon>
        <taxon>Spirochaetia</taxon>
        <taxon>Spirochaetales</taxon>
        <taxon>Treponemataceae</taxon>
        <taxon>Treponema</taxon>
    </lineage>
</organism>
<evidence type="ECO:0000313" key="3">
    <source>
        <dbReference type="Proteomes" id="UP000190395"/>
    </source>
</evidence>
<name>A0A1T4QSY4_9SPIR</name>
<accession>A0A1T4QSY4</accession>
<protein>
    <submittedName>
        <fullName evidence="2">Uncharacterized protein</fullName>
    </submittedName>
</protein>
<dbReference type="Proteomes" id="UP000190395">
    <property type="component" value="Unassembled WGS sequence"/>
</dbReference>